<evidence type="ECO:0000313" key="2">
    <source>
        <dbReference type="EMBL" id="SBT45643.1"/>
    </source>
</evidence>
<dbReference type="InterPro" id="IPR043917">
    <property type="entry name" value="DUF5753"/>
</dbReference>
<sequence>MSQTVTGSTMLRRQLGRKLEALRKAAGLTMEKAAEELDRTRATLYRIESGAENVRFRAADVKEMLKLYSASDEDIELVLAMAAATRENKNWWHDYIGSGLPRWFQLYVGLEGAASRIRQYQAELVPGLFQTRAYTEQLLKLPNGAIDAGNDDEQQRAIQLRVERQALLTRFSAPQLSVIINEAVLRRPIGSATIMAEQLHQILKAAELPNVTVRVLTFSAGLHAGMTAGAFSMLEFPCDSKGREVEPPVAYLEAATGAIYLDKPHETAVYDAIWADMTGRALNESRSKSLIQQVAEEFSRA</sequence>
<keyword evidence="3" id="KW-1185">Reference proteome</keyword>
<dbReference type="SUPFAM" id="SSF47413">
    <property type="entry name" value="lambda repressor-like DNA-binding domains"/>
    <property type="match status" value="1"/>
</dbReference>
<dbReference type="Pfam" id="PF13560">
    <property type="entry name" value="HTH_31"/>
    <property type="match status" value="1"/>
</dbReference>
<dbReference type="SMART" id="SM00530">
    <property type="entry name" value="HTH_XRE"/>
    <property type="match status" value="1"/>
</dbReference>
<dbReference type="PROSITE" id="PS50943">
    <property type="entry name" value="HTH_CROC1"/>
    <property type="match status" value="1"/>
</dbReference>
<dbReference type="Pfam" id="PF19054">
    <property type="entry name" value="DUF5753"/>
    <property type="match status" value="1"/>
</dbReference>
<dbReference type="InterPro" id="IPR001387">
    <property type="entry name" value="Cro/C1-type_HTH"/>
</dbReference>
<accession>A0A1A8ZP50</accession>
<dbReference type="CDD" id="cd00093">
    <property type="entry name" value="HTH_XRE"/>
    <property type="match status" value="1"/>
</dbReference>
<dbReference type="STRING" id="261654.GA0070611_3097"/>
<dbReference type="AlphaFoldDB" id="A0A1A8ZP50"/>
<protein>
    <submittedName>
        <fullName evidence="2">Helix-turn-helix domain-containing protein</fullName>
    </submittedName>
</protein>
<gene>
    <name evidence="2" type="ORF">GA0070611_3097</name>
</gene>
<proteinExistence type="predicted"/>
<evidence type="ECO:0000313" key="3">
    <source>
        <dbReference type="Proteomes" id="UP000199385"/>
    </source>
</evidence>
<reference evidence="3" key="1">
    <citation type="submission" date="2016-06" db="EMBL/GenBank/DDBJ databases">
        <authorList>
            <person name="Varghese N."/>
            <person name="Submissions Spin"/>
        </authorList>
    </citation>
    <scope>NUCLEOTIDE SEQUENCE [LARGE SCALE GENOMIC DNA]</scope>
    <source>
        <strain evidence="3">DSM 44815</strain>
    </source>
</reference>
<dbReference type="GO" id="GO:0003677">
    <property type="term" value="F:DNA binding"/>
    <property type="evidence" value="ECO:0007669"/>
    <property type="project" value="InterPro"/>
</dbReference>
<dbReference type="EMBL" id="LT594323">
    <property type="protein sequence ID" value="SBT45643.1"/>
    <property type="molecule type" value="Genomic_DNA"/>
</dbReference>
<dbReference type="OrthoDB" id="3458445at2"/>
<dbReference type="InterPro" id="IPR010982">
    <property type="entry name" value="Lambda_DNA-bd_dom_sf"/>
</dbReference>
<dbReference type="Proteomes" id="UP000199385">
    <property type="component" value="Chromosome I"/>
</dbReference>
<name>A0A1A8ZP50_9ACTN</name>
<dbReference type="Gene3D" id="1.10.260.40">
    <property type="entry name" value="lambda repressor-like DNA-binding domains"/>
    <property type="match status" value="1"/>
</dbReference>
<organism evidence="2 3">
    <name type="scientific">Micromonospora auratinigra</name>
    <dbReference type="NCBI Taxonomy" id="261654"/>
    <lineage>
        <taxon>Bacteria</taxon>
        <taxon>Bacillati</taxon>
        <taxon>Actinomycetota</taxon>
        <taxon>Actinomycetes</taxon>
        <taxon>Micromonosporales</taxon>
        <taxon>Micromonosporaceae</taxon>
        <taxon>Micromonospora</taxon>
    </lineage>
</organism>
<dbReference type="PATRIC" id="fig|261654.4.peg.3149"/>
<evidence type="ECO:0000259" key="1">
    <source>
        <dbReference type="PROSITE" id="PS50943"/>
    </source>
</evidence>
<feature type="domain" description="HTH cro/C1-type" evidence="1">
    <location>
        <begin position="19"/>
        <end position="50"/>
    </location>
</feature>